<protein>
    <submittedName>
        <fullName evidence="2">Uncharacterized protein</fullName>
    </submittedName>
</protein>
<dbReference type="EMBL" id="CP119943">
    <property type="protein sequence ID" value="WFC98169.1"/>
    <property type="molecule type" value="Genomic_DNA"/>
</dbReference>
<dbReference type="Proteomes" id="UP001219567">
    <property type="component" value="Chromosome 1"/>
</dbReference>
<evidence type="ECO:0000313" key="3">
    <source>
        <dbReference type="Proteomes" id="UP001219567"/>
    </source>
</evidence>
<reference evidence="2 3" key="1">
    <citation type="submission" date="2023-03" db="EMBL/GenBank/DDBJ databases">
        <title>Mating type loci evolution in Malassezia.</title>
        <authorList>
            <person name="Coelho M.A."/>
        </authorList>
    </citation>
    <scope>NUCLEOTIDE SEQUENCE [LARGE SCALE GENOMIC DNA]</scope>
    <source>
        <strain evidence="2 3">CBS 9725</strain>
    </source>
</reference>
<keyword evidence="1" id="KW-0812">Transmembrane</keyword>
<organism evidence="2 3">
    <name type="scientific">Malassezia yamatoensis</name>
    <dbReference type="NCBI Taxonomy" id="253288"/>
    <lineage>
        <taxon>Eukaryota</taxon>
        <taxon>Fungi</taxon>
        <taxon>Dikarya</taxon>
        <taxon>Basidiomycota</taxon>
        <taxon>Ustilaginomycotina</taxon>
        <taxon>Malasseziomycetes</taxon>
        <taxon>Malasseziales</taxon>
        <taxon>Malasseziaceae</taxon>
        <taxon>Malassezia</taxon>
    </lineage>
</organism>
<gene>
    <name evidence="2" type="ORF">MYAM1_000893</name>
</gene>
<proteinExistence type="predicted"/>
<keyword evidence="1" id="KW-1133">Transmembrane helix</keyword>
<accession>A0AAJ5YXC0</accession>
<dbReference type="PANTHER" id="PTHR35519">
    <property type="entry name" value="MEMBRANE PROTEINS"/>
    <property type="match status" value="1"/>
</dbReference>
<feature type="transmembrane region" description="Helical" evidence="1">
    <location>
        <begin position="95"/>
        <end position="116"/>
    </location>
</feature>
<evidence type="ECO:0000256" key="1">
    <source>
        <dbReference type="SAM" id="Phobius"/>
    </source>
</evidence>
<dbReference type="PANTHER" id="PTHR35519:SF2">
    <property type="entry name" value="PH DOMAIN PROTEIN"/>
    <property type="match status" value="1"/>
</dbReference>
<dbReference type="Pfam" id="PF13430">
    <property type="entry name" value="DUF4112"/>
    <property type="match status" value="1"/>
</dbReference>
<dbReference type="InterPro" id="IPR025187">
    <property type="entry name" value="DUF4112"/>
</dbReference>
<keyword evidence="3" id="KW-1185">Reference proteome</keyword>
<dbReference type="AlphaFoldDB" id="A0AAJ5YXC0"/>
<sequence>MSNIIGATVKRLAGNKAAAFAQQYEPERELPPGLTSHEAKVLRKVRSRAHYLDKGFRVCGLRFGWTFIIGLIPFVGDVTDALLNYNLVVKKAKEIEGISIGIGFVPIVGDIALAAWKTNWRNAELLENCTFLFSLCKTFVNAMLLVPPTLVQQFHLDP</sequence>
<keyword evidence="1" id="KW-0472">Membrane</keyword>
<evidence type="ECO:0000313" key="2">
    <source>
        <dbReference type="EMBL" id="WFC98169.1"/>
    </source>
</evidence>
<name>A0AAJ5YXC0_9BASI</name>
<feature type="transmembrane region" description="Helical" evidence="1">
    <location>
        <begin position="56"/>
        <end position="75"/>
    </location>
</feature>